<protein>
    <recommendedName>
        <fullName evidence="4">Lipoprotein</fullName>
    </recommendedName>
</protein>
<dbReference type="Proteomes" id="UP000324255">
    <property type="component" value="Unassembled WGS sequence"/>
</dbReference>
<feature type="transmembrane region" description="Helical" evidence="1">
    <location>
        <begin position="43"/>
        <end position="62"/>
    </location>
</feature>
<gene>
    <name evidence="2" type="ORF">F3I20_11395</name>
</gene>
<dbReference type="RefSeq" id="WP_150037566.1">
    <property type="nucleotide sequence ID" value="NZ_VWVM01000007.1"/>
</dbReference>
<keyword evidence="1" id="KW-1133">Transmembrane helix</keyword>
<keyword evidence="1" id="KW-0472">Membrane</keyword>
<accession>A0AB34CJ23</accession>
<dbReference type="AlphaFoldDB" id="A0AB34CJ23"/>
<name>A0AB34CJ23_9GAMM</name>
<evidence type="ECO:0000313" key="2">
    <source>
        <dbReference type="EMBL" id="KAA6125038.1"/>
    </source>
</evidence>
<feature type="transmembrane region" description="Helical" evidence="1">
    <location>
        <begin position="12"/>
        <end position="31"/>
    </location>
</feature>
<organism evidence="2 3">
    <name type="scientific">Candidatus Pantoea gossypiicola</name>
    <dbReference type="NCBI Taxonomy" id="2608008"/>
    <lineage>
        <taxon>Bacteria</taxon>
        <taxon>Pseudomonadati</taxon>
        <taxon>Pseudomonadota</taxon>
        <taxon>Gammaproteobacteria</taxon>
        <taxon>Enterobacterales</taxon>
        <taxon>Erwiniaceae</taxon>
        <taxon>Pantoea</taxon>
    </lineage>
</organism>
<comment type="caution">
    <text evidence="2">The sequence shown here is derived from an EMBL/GenBank/DDBJ whole genome shotgun (WGS) entry which is preliminary data.</text>
</comment>
<keyword evidence="1" id="KW-0812">Transmembrane</keyword>
<reference evidence="2 3" key="1">
    <citation type="submission" date="2019-09" db="EMBL/GenBank/DDBJ databases">
        <title>Genomic diversity of phyloplane-associated Pantoea species in Pakistan cotton crop.</title>
        <authorList>
            <person name="Tufail M.R."/>
            <person name="Cook D.R."/>
        </authorList>
    </citation>
    <scope>NUCLEOTIDE SEQUENCE [LARGE SCALE GENOMIC DNA]</scope>
    <source>
        <strain evidence="2 3">B_8</strain>
    </source>
</reference>
<keyword evidence="3" id="KW-1185">Reference proteome</keyword>
<proteinExistence type="predicted"/>
<evidence type="ECO:0000256" key="1">
    <source>
        <dbReference type="SAM" id="Phobius"/>
    </source>
</evidence>
<sequence length="185" mass="20760">MKLFNKKERETRFVLLFSFLQMLIVRKIVAVNISAKKSDKSPAGQFLICSMMIAAGVILTGCQSIRSERMSSYSGAKKELAVNVQDSSRSVNAVQPVIKTEGPVEQCQRELIALGKINAAMYEKRRVAFSGLLKNASLYSSLRQDINSQTKETVDALYKYKTQKLCHDIEQDLQQALISYGENLQ</sequence>
<evidence type="ECO:0008006" key="4">
    <source>
        <dbReference type="Google" id="ProtNLM"/>
    </source>
</evidence>
<evidence type="ECO:0000313" key="3">
    <source>
        <dbReference type="Proteomes" id="UP000324255"/>
    </source>
</evidence>
<dbReference type="EMBL" id="VWVM01000007">
    <property type="protein sequence ID" value="KAA6125038.1"/>
    <property type="molecule type" value="Genomic_DNA"/>
</dbReference>